<dbReference type="PIRSF" id="PIRSF006865">
    <property type="entry name" value="Prot_inh_ecotin"/>
    <property type="match status" value="1"/>
</dbReference>
<organism evidence="8 9">
    <name type="scientific">Serratia fonticola</name>
    <dbReference type="NCBI Taxonomy" id="47917"/>
    <lineage>
        <taxon>Bacteria</taxon>
        <taxon>Pseudomonadati</taxon>
        <taxon>Pseudomonadota</taxon>
        <taxon>Gammaproteobacteria</taxon>
        <taxon>Enterobacterales</taxon>
        <taxon>Yersiniaceae</taxon>
        <taxon>Serratia</taxon>
    </lineage>
</organism>
<evidence type="ECO:0000256" key="5">
    <source>
        <dbReference type="ARBA" id="ARBA00022900"/>
    </source>
</evidence>
<dbReference type="InterPro" id="IPR036198">
    <property type="entry name" value="Ecotin_sf"/>
</dbReference>
<protein>
    <recommendedName>
        <fullName evidence="7">Ecotin</fullName>
    </recommendedName>
</protein>
<evidence type="ECO:0000256" key="7">
    <source>
        <dbReference type="HAMAP-Rule" id="MF_00706"/>
    </source>
</evidence>
<dbReference type="SUPFAM" id="SSF49772">
    <property type="entry name" value="Ecotin, trypsin inhibitor"/>
    <property type="match status" value="1"/>
</dbReference>
<feature type="disulfide bond" evidence="7">
    <location>
        <begin position="78"/>
        <end position="115"/>
    </location>
</feature>
<evidence type="ECO:0000256" key="1">
    <source>
        <dbReference type="ARBA" id="ARBA00010558"/>
    </source>
</evidence>
<gene>
    <name evidence="7 8" type="primary">eco</name>
    <name evidence="8" type="ORF">NCTC13193_02034</name>
</gene>
<dbReference type="Gene3D" id="2.60.40.550">
    <property type="entry name" value="Ecotin"/>
    <property type="match status" value="1"/>
</dbReference>
<dbReference type="AlphaFoldDB" id="A0A0F7HCX9"/>
<dbReference type="Pfam" id="PF03974">
    <property type="entry name" value="Ecotin"/>
    <property type="match status" value="1"/>
</dbReference>
<evidence type="ECO:0000313" key="8">
    <source>
        <dbReference type="EMBL" id="VEI67654.1"/>
    </source>
</evidence>
<dbReference type="Proteomes" id="UP000270487">
    <property type="component" value="Chromosome"/>
</dbReference>
<comment type="subunit">
    <text evidence="7">Homodimer.</text>
</comment>
<feature type="chain" id="PRO_5042298440" description="Ecotin" evidence="7">
    <location>
        <begin position="22"/>
        <end position="170"/>
    </location>
</feature>
<proteinExistence type="inferred from homology"/>
<dbReference type="EMBL" id="LR134492">
    <property type="protein sequence ID" value="VEI67654.1"/>
    <property type="molecule type" value="Genomic_DNA"/>
</dbReference>
<keyword evidence="4 7" id="KW-0574">Periplasm</keyword>
<dbReference type="STRING" id="47917.AV650_12920"/>
<dbReference type="KEGG" id="sfw:WN53_17470"/>
<accession>A0A0F7HCX9</accession>
<evidence type="ECO:0000256" key="4">
    <source>
        <dbReference type="ARBA" id="ARBA00022764"/>
    </source>
</evidence>
<dbReference type="InterPro" id="IPR023084">
    <property type="entry name" value="Prot_inh_ecotin_gammaproteobac"/>
</dbReference>
<name>A0A0F7HCX9_SERFO</name>
<evidence type="ECO:0000256" key="6">
    <source>
        <dbReference type="ARBA" id="ARBA00023157"/>
    </source>
</evidence>
<keyword evidence="2 7" id="KW-0646">Protease inhibitor</keyword>
<dbReference type="PANTHER" id="PTHR35890:SF3">
    <property type="entry name" value="ECOTIN"/>
    <property type="match status" value="1"/>
</dbReference>
<reference evidence="8 9" key="1">
    <citation type="submission" date="2018-12" db="EMBL/GenBank/DDBJ databases">
        <authorList>
            <consortium name="Pathogen Informatics"/>
        </authorList>
    </citation>
    <scope>NUCLEOTIDE SEQUENCE [LARGE SCALE GENOMIC DNA]</scope>
    <source>
        <strain evidence="8 9">NCTC13193</strain>
    </source>
</reference>
<keyword evidence="6 7" id="KW-1015">Disulfide bond</keyword>
<keyword evidence="5 7" id="KW-0722">Serine protease inhibitor</keyword>
<keyword evidence="3 7" id="KW-0732">Signal</keyword>
<dbReference type="PANTHER" id="PTHR35890">
    <property type="match status" value="1"/>
</dbReference>
<dbReference type="Gene3D" id="4.10.1230.10">
    <property type="entry name" value="Ecotin, trypsin inhibitor"/>
    <property type="match status" value="1"/>
</dbReference>
<comment type="function">
    <text evidence="7">General inhibitor of pancreatic serine proteases: inhibits chymotrypsin, trypsin, elastases, factor X, kallikrein as well as a variety of other proteases.</text>
</comment>
<dbReference type="GeneID" id="30321969"/>
<dbReference type="GO" id="GO:0042597">
    <property type="term" value="C:periplasmic space"/>
    <property type="evidence" value="ECO:0007669"/>
    <property type="project" value="UniProtKB-SubCell"/>
</dbReference>
<feature type="site" description="Reactive bond" evidence="7">
    <location>
        <begin position="112"/>
        <end position="113"/>
    </location>
</feature>
<dbReference type="InterPro" id="IPR005658">
    <property type="entry name" value="Prot_inh_ecotin"/>
</dbReference>
<sequence precursor="true">MNKLSMVVTSLLMAASVSAVAATTASNDDLNMQPLEKVAPFPKAEPGMSRQVIYLPKQENEENFKVELLIGQTLEVDCNRHMMGGNLESKTLAGWGYNYFVLPKLSAPASTMMACPDNTKRQEFVAAHLGDAAMQRYNSRLPIVVYVPKDVEVRYRIWSASENTGRAVIK</sequence>
<comment type="subcellular location">
    <subcellularLocation>
        <location evidence="7">Periplasm</location>
    </subcellularLocation>
</comment>
<dbReference type="HAMAP" id="MF_00706">
    <property type="entry name" value="Ecotin"/>
    <property type="match status" value="1"/>
</dbReference>
<dbReference type="RefSeq" id="WP_046808133.1">
    <property type="nucleotide sequence ID" value="NZ_CAMISF010000001.1"/>
</dbReference>
<dbReference type="GO" id="GO:0004867">
    <property type="term" value="F:serine-type endopeptidase inhibitor activity"/>
    <property type="evidence" value="ECO:0007669"/>
    <property type="project" value="UniProtKB-UniRule"/>
</dbReference>
<dbReference type="NCBIfam" id="NF002987">
    <property type="entry name" value="PRK03719.1"/>
    <property type="match status" value="1"/>
</dbReference>
<evidence type="ECO:0000256" key="3">
    <source>
        <dbReference type="ARBA" id="ARBA00022729"/>
    </source>
</evidence>
<evidence type="ECO:0000256" key="2">
    <source>
        <dbReference type="ARBA" id="ARBA00022690"/>
    </source>
</evidence>
<evidence type="ECO:0000313" key="9">
    <source>
        <dbReference type="Proteomes" id="UP000270487"/>
    </source>
</evidence>
<comment type="similarity">
    <text evidence="1 7">Belongs to the protease inhibitor I11 (ecotin) family.</text>
</comment>
<dbReference type="CDD" id="cd00242">
    <property type="entry name" value="Ecotin"/>
    <property type="match status" value="1"/>
</dbReference>
<dbReference type="InterPro" id="IPR027438">
    <property type="entry name" value="Ecotin_C"/>
</dbReference>
<feature type="signal peptide" evidence="7">
    <location>
        <begin position="1"/>
        <end position="21"/>
    </location>
</feature>